<organism evidence="1 2">
    <name type="scientific">Parthenolecanium corni</name>
    <dbReference type="NCBI Taxonomy" id="536013"/>
    <lineage>
        <taxon>Eukaryota</taxon>
        <taxon>Metazoa</taxon>
        <taxon>Ecdysozoa</taxon>
        <taxon>Arthropoda</taxon>
        <taxon>Hexapoda</taxon>
        <taxon>Insecta</taxon>
        <taxon>Pterygota</taxon>
        <taxon>Neoptera</taxon>
        <taxon>Paraneoptera</taxon>
        <taxon>Hemiptera</taxon>
        <taxon>Sternorrhyncha</taxon>
        <taxon>Coccoidea</taxon>
        <taxon>Coccidae</taxon>
        <taxon>Parthenolecanium</taxon>
    </lineage>
</organism>
<evidence type="ECO:0000313" key="2">
    <source>
        <dbReference type="Proteomes" id="UP001367676"/>
    </source>
</evidence>
<proteinExistence type="predicted"/>
<name>A0AAN9Y5R1_9HEMI</name>
<comment type="caution">
    <text evidence="1">The sequence shown here is derived from an EMBL/GenBank/DDBJ whole genome shotgun (WGS) entry which is preliminary data.</text>
</comment>
<evidence type="ECO:0000313" key="1">
    <source>
        <dbReference type="EMBL" id="KAK7595274.1"/>
    </source>
</evidence>
<reference evidence="1 2" key="1">
    <citation type="submission" date="2024-03" db="EMBL/GenBank/DDBJ databases">
        <title>Adaptation during the transition from Ophiocordyceps entomopathogen to insect associate is accompanied by gene loss and intensified selection.</title>
        <authorList>
            <person name="Ward C.M."/>
            <person name="Onetto C.A."/>
            <person name="Borneman A.R."/>
        </authorList>
    </citation>
    <scope>NUCLEOTIDE SEQUENCE [LARGE SCALE GENOMIC DNA]</scope>
    <source>
        <strain evidence="1">AWRI1</strain>
        <tissue evidence="1">Single Adult Female</tissue>
    </source>
</reference>
<sequence>MDSQRTRFRPVNTANVVKILCWEACAEVVGWRWLIRFTNGGQRTRFAQGYAVSIFLLYQFGSAKDTHFDDGIFFRSTTVIGFELPKYKHWLWSELLTPKFMPTEIYECDDDVSEYVVPGVTGDVFSVTADVVIAPNNEGTLEHSRYEAAAVFFPKIDGFSLKTTMIDRNSNLISMASSLLYDDDNPLKGLLIFSKGVDRDENIEQKLFNALINAVPSHPFAVAGGLFKKVEKFDKTKWVGTFDATLYAFYGKNIECYVDLLQGQRTADVEKFMKNMKKNLPSVDTSKQQRIAFVIRCVGRRYGKFETELFSKYFPDTPAFVTLSYGEFAYRANTGLFS</sequence>
<protein>
    <submittedName>
        <fullName evidence="1">Uncharacterized protein</fullName>
    </submittedName>
</protein>
<gene>
    <name evidence="1" type="ORF">V9T40_013099</name>
</gene>
<dbReference type="EMBL" id="JBBCAQ010000018">
    <property type="protein sequence ID" value="KAK7595274.1"/>
    <property type="molecule type" value="Genomic_DNA"/>
</dbReference>
<dbReference type="AlphaFoldDB" id="A0AAN9Y5R1"/>
<dbReference type="Proteomes" id="UP001367676">
    <property type="component" value="Unassembled WGS sequence"/>
</dbReference>
<accession>A0AAN9Y5R1</accession>
<keyword evidence="2" id="KW-1185">Reference proteome</keyword>